<name>A0A2S0VY98_9ALTE</name>
<proteinExistence type="inferred from homology"/>
<accession>A0A2S0VY98</accession>
<dbReference type="OrthoDB" id="9805913at2"/>
<reference evidence="6 7" key="1">
    <citation type="submission" date="2018-01" db="EMBL/GenBank/DDBJ databases">
        <title>Genome sequence of a Cantenovulum-like bacteria.</title>
        <authorList>
            <person name="Tan W.R."/>
            <person name="Lau N.-S."/>
            <person name="Go F."/>
            <person name="Amirul A.-A.A."/>
        </authorList>
    </citation>
    <scope>NUCLEOTIDE SEQUENCE [LARGE SCALE GENOMIC DNA]</scope>
    <source>
        <strain evidence="6 7">CCB-QB4</strain>
        <plasmid evidence="7">Plasmid unnamed1</plasmid>
    </source>
</reference>
<evidence type="ECO:0000256" key="3">
    <source>
        <dbReference type="ARBA" id="ARBA00022777"/>
    </source>
</evidence>
<geneLocation type="plasmid" evidence="6">
    <name>unnamed1</name>
</geneLocation>
<evidence type="ECO:0000256" key="2">
    <source>
        <dbReference type="ARBA" id="ARBA00022679"/>
    </source>
</evidence>
<feature type="domain" description="HipA N-terminal subdomain 1" evidence="5">
    <location>
        <begin position="4"/>
        <end position="103"/>
    </location>
</feature>
<keyword evidence="7" id="KW-1185">Reference proteome</keyword>
<dbReference type="CDD" id="cd17808">
    <property type="entry name" value="HipA_Ec_like"/>
    <property type="match status" value="1"/>
</dbReference>
<dbReference type="RefSeq" id="WP_108605234.1">
    <property type="nucleotide sequence ID" value="NZ_CP026605.1"/>
</dbReference>
<evidence type="ECO:0000256" key="1">
    <source>
        <dbReference type="ARBA" id="ARBA00010164"/>
    </source>
</evidence>
<evidence type="ECO:0000313" key="7">
    <source>
        <dbReference type="Proteomes" id="UP000244441"/>
    </source>
</evidence>
<dbReference type="InterPro" id="IPR017508">
    <property type="entry name" value="HipA_N1"/>
</dbReference>
<dbReference type="GO" id="GO:0005829">
    <property type="term" value="C:cytosol"/>
    <property type="evidence" value="ECO:0007669"/>
    <property type="project" value="TreeGrafter"/>
</dbReference>
<evidence type="ECO:0000313" key="6">
    <source>
        <dbReference type="EMBL" id="AWB69197.1"/>
    </source>
</evidence>
<gene>
    <name evidence="6" type="ORF">C2869_22100</name>
</gene>
<keyword evidence="3 6" id="KW-0418">Kinase</keyword>
<dbReference type="Proteomes" id="UP000244441">
    <property type="component" value="Plasmid unnamed1"/>
</dbReference>
<evidence type="ECO:0000259" key="4">
    <source>
        <dbReference type="Pfam" id="PF07804"/>
    </source>
</evidence>
<keyword evidence="2" id="KW-0808">Transferase</keyword>
<dbReference type="EMBL" id="CP026605">
    <property type="protein sequence ID" value="AWB69197.1"/>
    <property type="molecule type" value="Genomic_DNA"/>
</dbReference>
<sequence length="438" mass="49452">MVILNVFMNGFLVGELKKSRDGGHSFTYSQDWLDTRGSRPISLSMPLRKAPYMGDIVYNYFDNLLPDLRDIRERIVTRYNAESTQVFDLLSVIGRDCVGALQLMPNGNSNFDHKVIKYKSLTNEEVSAILTGYQSNIPLGMLDPENDFRISIAGAQEKTALLRLDNQQWARPEGTTPTTHIFKLPIGAIQSHSHTIDLSDSVENEYLCLKIMAGFGIEVPECEIFEHKGVKALVVERFDRKRSSDKTWIMRLPQEDFCQVNAVSPSKKYESDGGPGIKEIMAFLLSSAESKKDRRDFMKTQVLFWLLGATDGHAKNFSVYLMPNNAYKLTPIYDVLSAYPACGGCGLNKRKLKLAMALKGKNGKKYDIFTIHKQHFITTAKHVGFNTEEMNEVIDEIAQNYVCVLEQVEAALPTDFPERITRPIIDNFVKLANSRLAV</sequence>
<dbReference type="InterPro" id="IPR012893">
    <property type="entry name" value="HipA-like_C"/>
</dbReference>
<protein>
    <submittedName>
        <fullName evidence="6">Serine/threonine protein kinase</fullName>
    </submittedName>
</protein>
<dbReference type="InterPro" id="IPR052028">
    <property type="entry name" value="HipA_Ser/Thr_kinase"/>
</dbReference>
<organism evidence="6 7">
    <name type="scientific">Saccharobesus litoralis</name>
    <dbReference type="NCBI Taxonomy" id="2172099"/>
    <lineage>
        <taxon>Bacteria</taxon>
        <taxon>Pseudomonadati</taxon>
        <taxon>Pseudomonadota</taxon>
        <taxon>Gammaproteobacteria</taxon>
        <taxon>Alteromonadales</taxon>
        <taxon>Alteromonadaceae</taxon>
        <taxon>Saccharobesus</taxon>
    </lineage>
</organism>
<dbReference type="GO" id="GO:0004674">
    <property type="term" value="F:protein serine/threonine kinase activity"/>
    <property type="evidence" value="ECO:0007669"/>
    <property type="project" value="UniProtKB-KW"/>
</dbReference>
<feature type="domain" description="HipA-like C-terminal" evidence="4">
    <location>
        <begin position="150"/>
        <end position="401"/>
    </location>
</feature>
<dbReference type="KEGG" id="cate:C2869_22100"/>
<dbReference type="PANTHER" id="PTHR37419:SF1">
    <property type="entry name" value="SERINE_THREONINE-PROTEIN KINASE TOXIN HIPA"/>
    <property type="match status" value="1"/>
</dbReference>
<evidence type="ECO:0000259" key="5">
    <source>
        <dbReference type="Pfam" id="PF13657"/>
    </source>
</evidence>
<dbReference type="Pfam" id="PF07804">
    <property type="entry name" value="HipA_C"/>
    <property type="match status" value="1"/>
</dbReference>
<keyword evidence="6" id="KW-0723">Serine/threonine-protein kinase</keyword>
<keyword evidence="6" id="KW-0614">Plasmid</keyword>
<comment type="similarity">
    <text evidence="1">Belongs to the HipA Ser/Thr kinase family.</text>
</comment>
<dbReference type="AlphaFoldDB" id="A0A2S0VY98"/>
<dbReference type="Pfam" id="PF13657">
    <property type="entry name" value="Couple_hipA"/>
    <property type="match status" value="1"/>
</dbReference>
<dbReference type="NCBIfam" id="TIGR03071">
    <property type="entry name" value="couple_hipA"/>
    <property type="match status" value="1"/>
</dbReference>
<dbReference type="PANTHER" id="PTHR37419">
    <property type="entry name" value="SERINE/THREONINE-PROTEIN KINASE TOXIN HIPA"/>
    <property type="match status" value="1"/>
</dbReference>